<evidence type="ECO:0000256" key="6">
    <source>
        <dbReference type="ARBA" id="ARBA00022884"/>
    </source>
</evidence>
<dbReference type="InterPro" id="IPR011990">
    <property type="entry name" value="TPR-like_helical_dom_sf"/>
</dbReference>
<keyword evidence="3" id="KW-0699">rRNA-binding</keyword>
<dbReference type="InterPro" id="IPR037387">
    <property type="entry name" value="PTCD3"/>
</dbReference>
<keyword evidence="7" id="KW-0809">Transit peptide</keyword>
<comment type="similarity">
    <text evidence="2">Belongs to the mitochondrion-specific ribosomal protein mS39 family.</text>
</comment>
<accession>A0ABM0JDE2</accession>
<keyword evidence="10" id="KW-0687">Ribonucleoprotein</keyword>
<dbReference type="InterPro" id="IPR055063">
    <property type="entry name" value="Rib_mS39_PPR"/>
</dbReference>
<dbReference type="PANTHER" id="PTHR16276">
    <property type="entry name" value="PENTATRICOPEPTIDE REPEAT DOMAIN-CONTAINING PROTEIN 3"/>
    <property type="match status" value="1"/>
</dbReference>
<dbReference type="Gene3D" id="1.25.40.10">
    <property type="entry name" value="Tetratricopeptide repeat domain"/>
    <property type="match status" value="1"/>
</dbReference>
<evidence type="ECO:0000256" key="9">
    <source>
        <dbReference type="ARBA" id="ARBA00023128"/>
    </source>
</evidence>
<evidence type="ECO:0000256" key="3">
    <source>
        <dbReference type="ARBA" id="ARBA00022730"/>
    </source>
</evidence>
<evidence type="ECO:0000313" key="13">
    <source>
        <dbReference type="RefSeq" id="XP_005091120.2"/>
    </source>
</evidence>
<evidence type="ECO:0000256" key="7">
    <source>
        <dbReference type="ARBA" id="ARBA00022946"/>
    </source>
</evidence>
<name>A0ABM0JDE2_APLCA</name>
<sequence>MAASLKITAKLPVIFGKCFLNARCIRDFSSCSVCLAKAQRNIKEKANEQRPQPSKGGAKSIVIPRKIERSSTAILEALASTVRADANQPMYMDIDDPHLLSTADRLKKNHMAAKDSGRKAAQTMLALYPDYFTQIWEEPLPETLNSPFEGYKYQEASEAALIERIQKRQVKDAIEVYKSCKASDYPLSQESQEQLLELLTVFNSKEPDRSSALSNFINPSFALSSPFPACTWEKGNLAEQVYNSLPEKTPTAYCLLLRGMAANFDKEGALTLYNEMKVANVPVDVSTYNKLLSLASLDAASMDEITQTLESILQDMKAAGVQPNVGTFNCALSNCRRISKWTGARKYALSLVAEMKACGLEPELSTFYELMHIFYYVRDKSSKTPELFENILDYMDGKEYTLSSENDALFFRNAMKVIATFFPDSKLALKLHRILKFGQNSKALGHRQLVFTYYKELLSVVTPLEHTDVVMDLYQSIAPYIFLPSSDTYRLILENIEMHDTHHYLPQLFADLFWTSQFKDTEMLGPFVHAMATQKHSQELQQQFSDITSTLLESWEQNRERRDNIGLDGSVIGDMILIYINNNEPKKAMSAFRLYLDDKSLHQAEPGVESLTKLTEHSIAVKDYKSTGELLTMMLSTDSSNVPGLVEQVLKSTELSDQERNYLQGLAQEASSESSSSDSDSD</sequence>
<keyword evidence="12" id="KW-1185">Reference proteome</keyword>
<organism evidence="12 13">
    <name type="scientific">Aplysia californica</name>
    <name type="common">California sea hare</name>
    <dbReference type="NCBI Taxonomy" id="6500"/>
    <lineage>
        <taxon>Eukaryota</taxon>
        <taxon>Metazoa</taxon>
        <taxon>Spiralia</taxon>
        <taxon>Lophotrochozoa</taxon>
        <taxon>Mollusca</taxon>
        <taxon>Gastropoda</taxon>
        <taxon>Heterobranchia</taxon>
        <taxon>Euthyneura</taxon>
        <taxon>Tectipleura</taxon>
        <taxon>Aplysiida</taxon>
        <taxon>Aplysioidea</taxon>
        <taxon>Aplysiidae</taxon>
        <taxon>Aplysia</taxon>
    </lineage>
</organism>
<dbReference type="PANTHER" id="PTHR16276:SF1">
    <property type="entry name" value="SMALL RIBOSOMAL SUBUNIT PROTEIN MS39"/>
    <property type="match status" value="1"/>
</dbReference>
<evidence type="ECO:0000256" key="4">
    <source>
        <dbReference type="ARBA" id="ARBA00022737"/>
    </source>
</evidence>
<evidence type="ECO:0000256" key="11">
    <source>
        <dbReference type="ARBA" id="ARBA00035134"/>
    </source>
</evidence>
<dbReference type="InterPro" id="IPR002885">
    <property type="entry name" value="PPR_rpt"/>
</dbReference>
<keyword evidence="5" id="KW-0810">Translation regulation</keyword>
<keyword evidence="6" id="KW-0694">RNA-binding</keyword>
<dbReference type="Proteomes" id="UP000694888">
    <property type="component" value="Unplaced"/>
</dbReference>
<protein>
    <recommendedName>
        <fullName evidence="11">Small ribosomal subunit protein mS39</fullName>
    </recommendedName>
</protein>
<evidence type="ECO:0000256" key="2">
    <source>
        <dbReference type="ARBA" id="ARBA00008551"/>
    </source>
</evidence>
<keyword evidence="8" id="KW-0689">Ribosomal protein</keyword>
<dbReference type="RefSeq" id="XP_005091120.2">
    <property type="nucleotide sequence ID" value="XM_005091063.3"/>
</dbReference>
<proteinExistence type="inferred from homology"/>
<dbReference type="Pfam" id="PF13812">
    <property type="entry name" value="PPR_3"/>
    <property type="match status" value="1"/>
</dbReference>
<dbReference type="Pfam" id="PF22330">
    <property type="entry name" value="Rib_mS39_PPR"/>
    <property type="match status" value="1"/>
</dbReference>
<evidence type="ECO:0000313" key="12">
    <source>
        <dbReference type="Proteomes" id="UP000694888"/>
    </source>
</evidence>
<keyword evidence="4" id="KW-0677">Repeat</keyword>
<gene>
    <name evidence="13" type="primary">LOC101856152</name>
</gene>
<evidence type="ECO:0000256" key="10">
    <source>
        <dbReference type="ARBA" id="ARBA00023274"/>
    </source>
</evidence>
<evidence type="ECO:0000256" key="5">
    <source>
        <dbReference type="ARBA" id="ARBA00022845"/>
    </source>
</evidence>
<reference evidence="13" key="1">
    <citation type="submission" date="2025-08" db="UniProtKB">
        <authorList>
            <consortium name="RefSeq"/>
        </authorList>
    </citation>
    <scope>IDENTIFICATION</scope>
</reference>
<comment type="subcellular location">
    <subcellularLocation>
        <location evidence="1">Mitochondrion</location>
    </subcellularLocation>
</comment>
<evidence type="ECO:0000256" key="8">
    <source>
        <dbReference type="ARBA" id="ARBA00022980"/>
    </source>
</evidence>
<keyword evidence="9" id="KW-0496">Mitochondrion</keyword>
<dbReference type="GeneID" id="101856152"/>
<evidence type="ECO:0000256" key="1">
    <source>
        <dbReference type="ARBA" id="ARBA00004173"/>
    </source>
</evidence>